<dbReference type="Pfam" id="PF21780">
    <property type="entry name" value="DUF6875"/>
    <property type="match status" value="1"/>
</dbReference>
<protein>
    <recommendedName>
        <fullName evidence="1">DUF6875 domain-containing protein</fullName>
    </recommendedName>
</protein>
<dbReference type="InterPro" id="IPR049240">
    <property type="entry name" value="DUF6875"/>
</dbReference>
<dbReference type="Proteomes" id="UP000309061">
    <property type="component" value="Chromosome"/>
</dbReference>
<sequence length="206" mass="23151">MRDQALEEVPLVSLGEDRLGDEALTALKDWTRNFLMSDHRDLGRDGNVCPFTSMGARIDTLRFGVSEAGPGEYERVRAELRRAFFQFEDIPHPAKMGAYRAILIAFPNCRSAEGVKTLARAQKSLRLTSFIRARMIGVFYPDAPEPGLWNKDFRPLRAPLPLVAIRSLVAADAAFVMRHPPLAFSYLYNFPLAGPRLLAEQAMRKS</sequence>
<dbReference type="AlphaFoldDB" id="A0A6B8KIX1"/>
<dbReference type="RefSeq" id="WP_136498055.1">
    <property type="nucleotide sequence ID" value="NZ_CP046052.1"/>
</dbReference>
<organism evidence="2 3">
    <name type="scientific">Methylocystis heyeri</name>
    <dbReference type="NCBI Taxonomy" id="391905"/>
    <lineage>
        <taxon>Bacteria</taxon>
        <taxon>Pseudomonadati</taxon>
        <taxon>Pseudomonadota</taxon>
        <taxon>Alphaproteobacteria</taxon>
        <taxon>Hyphomicrobiales</taxon>
        <taxon>Methylocystaceae</taxon>
        <taxon>Methylocystis</taxon>
    </lineage>
</organism>
<gene>
    <name evidence="2" type="ORF">H2LOC_015555</name>
</gene>
<proteinExistence type="predicted"/>
<dbReference type="EMBL" id="CP046052">
    <property type="protein sequence ID" value="QGM46991.1"/>
    <property type="molecule type" value="Genomic_DNA"/>
</dbReference>
<name>A0A6B8KIX1_9HYPH</name>
<reference evidence="2 3" key="1">
    <citation type="submission" date="2019-11" db="EMBL/GenBank/DDBJ databases">
        <title>The genome sequence of Methylocystis heyeri.</title>
        <authorList>
            <person name="Oshkin I.Y."/>
            <person name="Miroshnikov K."/>
            <person name="Dedysh S.N."/>
        </authorList>
    </citation>
    <scope>NUCLEOTIDE SEQUENCE [LARGE SCALE GENOMIC DNA]</scope>
    <source>
        <strain evidence="2 3">H2</strain>
    </source>
</reference>
<dbReference type="OrthoDB" id="8420726at2"/>
<feature type="domain" description="DUF6875" evidence="1">
    <location>
        <begin position="25"/>
        <end position="191"/>
    </location>
</feature>
<dbReference type="KEGG" id="mhey:H2LOC_015555"/>
<keyword evidence="3" id="KW-1185">Reference proteome</keyword>
<evidence type="ECO:0000313" key="3">
    <source>
        <dbReference type="Proteomes" id="UP000309061"/>
    </source>
</evidence>
<accession>A0A6B8KIX1</accession>
<evidence type="ECO:0000313" key="2">
    <source>
        <dbReference type="EMBL" id="QGM46991.1"/>
    </source>
</evidence>
<evidence type="ECO:0000259" key="1">
    <source>
        <dbReference type="Pfam" id="PF21780"/>
    </source>
</evidence>